<dbReference type="Gene3D" id="1.10.101.10">
    <property type="entry name" value="PGBD-like superfamily/PGBD"/>
    <property type="match status" value="1"/>
</dbReference>
<dbReference type="SUPFAM" id="SSF47090">
    <property type="entry name" value="PGBD-like"/>
    <property type="match status" value="1"/>
</dbReference>
<dbReference type="Pfam" id="PF01471">
    <property type="entry name" value="PG_binding_1"/>
    <property type="match status" value="1"/>
</dbReference>
<dbReference type="Proteomes" id="UP000054241">
    <property type="component" value="Unassembled WGS sequence"/>
</dbReference>
<evidence type="ECO:0000313" key="4">
    <source>
        <dbReference type="Proteomes" id="UP000054241"/>
    </source>
</evidence>
<dbReference type="RefSeq" id="WP_067008159.1">
    <property type="nucleotide sequence ID" value="NZ_BNDU01000006.1"/>
</dbReference>
<name>A0A101NE96_9ACTN</name>
<proteinExistence type="predicted"/>
<comment type="caution">
    <text evidence="3">The sequence shown here is derived from an EMBL/GenBank/DDBJ whole genome shotgun (WGS) entry which is preliminary data.</text>
</comment>
<dbReference type="InterPro" id="IPR036366">
    <property type="entry name" value="PGBDSf"/>
</dbReference>
<sequence length="142" mass="15174">MRVKPTAAKGAAVLALVLAAVLGSTSTASANPNAPYLGYGHVTSGAGVWCVQHDINYLVNSLYAQGTITTPPPYRTLDEDSAWGPRTDANVRWFQKMVGVDQDGVVGPATGSRLLTYGDQYYNGSSMSGHGYCWTYIPGDYY</sequence>
<dbReference type="OrthoDB" id="4337990at2"/>
<reference evidence="3 4" key="1">
    <citation type="submission" date="2015-10" db="EMBL/GenBank/DDBJ databases">
        <title>Draft genome sequence of Streptomyces cellostaticus DSM 40189, type strain for the species Streptomyces cellostaticus.</title>
        <authorList>
            <person name="Ruckert C."/>
            <person name="Winkler A."/>
            <person name="Kalinowski J."/>
            <person name="Kampfer P."/>
            <person name="Glaeser S."/>
        </authorList>
    </citation>
    <scope>NUCLEOTIDE SEQUENCE [LARGE SCALE GENOMIC DNA]</scope>
    <source>
        <strain evidence="3 4">DSM 40189</strain>
    </source>
</reference>
<protein>
    <recommendedName>
        <fullName evidence="2">Peptidoglycan binding-like domain-containing protein</fullName>
    </recommendedName>
</protein>
<evidence type="ECO:0000259" key="2">
    <source>
        <dbReference type="Pfam" id="PF01471"/>
    </source>
</evidence>
<feature type="signal peptide" evidence="1">
    <location>
        <begin position="1"/>
        <end position="30"/>
    </location>
</feature>
<dbReference type="EMBL" id="LMWL01000074">
    <property type="protein sequence ID" value="KUM91569.1"/>
    <property type="molecule type" value="Genomic_DNA"/>
</dbReference>
<keyword evidence="4" id="KW-1185">Reference proteome</keyword>
<dbReference type="AlphaFoldDB" id="A0A101NE96"/>
<gene>
    <name evidence="3" type="ORF">AQI88_36360</name>
</gene>
<evidence type="ECO:0000313" key="3">
    <source>
        <dbReference type="EMBL" id="KUM91569.1"/>
    </source>
</evidence>
<accession>A0A101NE96</accession>
<dbReference type="STRING" id="67285.AQI88_36360"/>
<dbReference type="InterPro" id="IPR002477">
    <property type="entry name" value="Peptidoglycan-bd-like"/>
</dbReference>
<keyword evidence="1" id="KW-0732">Signal</keyword>
<feature type="chain" id="PRO_5007101420" description="Peptidoglycan binding-like domain-containing protein" evidence="1">
    <location>
        <begin position="31"/>
        <end position="142"/>
    </location>
</feature>
<dbReference type="InterPro" id="IPR036365">
    <property type="entry name" value="PGBD-like_sf"/>
</dbReference>
<evidence type="ECO:0000256" key="1">
    <source>
        <dbReference type="SAM" id="SignalP"/>
    </source>
</evidence>
<feature type="domain" description="Peptidoglycan binding-like" evidence="2">
    <location>
        <begin position="76"/>
        <end position="111"/>
    </location>
</feature>
<organism evidence="3 4">
    <name type="scientific">Streptomyces cellostaticus</name>
    <dbReference type="NCBI Taxonomy" id="67285"/>
    <lineage>
        <taxon>Bacteria</taxon>
        <taxon>Bacillati</taxon>
        <taxon>Actinomycetota</taxon>
        <taxon>Actinomycetes</taxon>
        <taxon>Kitasatosporales</taxon>
        <taxon>Streptomycetaceae</taxon>
        <taxon>Streptomyces</taxon>
    </lineage>
</organism>